<dbReference type="EMBL" id="LR881470">
    <property type="protein sequence ID" value="CAD5330818.1"/>
    <property type="molecule type" value="Genomic_DNA"/>
</dbReference>
<accession>A0A5S9Y1E3</accession>
<dbReference type="FunFam" id="3.40.1810.10:FF:000023">
    <property type="entry name" value="MADS-box protein-like"/>
    <property type="match status" value="1"/>
</dbReference>
<dbReference type="Gene3D" id="3.40.1810.10">
    <property type="entry name" value="Transcription factor, MADS-box"/>
    <property type="match status" value="1"/>
</dbReference>
<dbReference type="CDD" id="cd00266">
    <property type="entry name" value="MADS_SRF_like"/>
    <property type="match status" value="1"/>
</dbReference>
<dbReference type="GO" id="GO:0000987">
    <property type="term" value="F:cis-regulatory region sequence-specific DNA binding"/>
    <property type="evidence" value="ECO:0007669"/>
    <property type="project" value="InterPro"/>
</dbReference>
<keyword evidence="6" id="KW-0175">Coiled coil</keyword>
<dbReference type="PRINTS" id="PR00404">
    <property type="entry name" value="MADSDOMAIN"/>
</dbReference>
<sequence length="322" mass="36568">MGGVKRKISIELIEKKDSRAVAFSKRSRGLYSKASDLCLLSDAQIAIIATPVSSKSNVSFYTFGHSSVDNVVAAFLTNQRPREGLGLDYWWEDERLSKSEDLEELREAMDSMSKMLKDLKDLQNQRDCEEDVKKKGVLHGTHQKQTFNPESCSVNFDGFNKNTEEFDLDEIFDYVSTAEALSMNLDMDDVSVVTTNQNPVSASETVEDRELVVHKNMDEDNIHVSDMDDKDTMLMISDKNNVLPENLDEFDQELDLDQLLDFETNYESLLKSCEMEDYASMVTTKQNLCSNPEAVEDGGLMIQKDLPEDNLCFSDYFSDLHC</sequence>
<dbReference type="AlphaFoldDB" id="A0A5S9Y1E3"/>
<dbReference type="Pfam" id="PF00319">
    <property type="entry name" value="SRF-TF"/>
    <property type="match status" value="1"/>
</dbReference>
<keyword evidence="4" id="KW-0804">Transcription</keyword>
<dbReference type="PANTHER" id="PTHR11945:SF702">
    <property type="entry name" value="AGAMOUS-LIKE 83-RELATED"/>
    <property type="match status" value="1"/>
</dbReference>
<feature type="domain" description="MADS-box" evidence="7">
    <location>
        <begin position="3"/>
        <end position="48"/>
    </location>
</feature>
<comment type="subcellular location">
    <subcellularLocation>
        <location evidence="1">Nucleus</location>
    </subcellularLocation>
</comment>
<evidence type="ECO:0000313" key="8">
    <source>
        <dbReference type="EMBL" id="CAA0400651.1"/>
    </source>
</evidence>
<evidence type="ECO:0000313" key="10">
    <source>
        <dbReference type="Proteomes" id="UP000434276"/>
    </source>
</evidence>
<reference evidence="9 11" key="2">
    <citation type="submission" date="2020-09" db="EMBL/GenBank/DDBJ databases">
        <authorList>
            <person name="Ashkenazy H."/>
        </authorList>
    </citation>
    <scope>NUCLEOTIDE SEQUENCE [LARGE SCALE GENOMIC DNA]</scope>
    <source>
        <strain evidence="11">cv. Cdm-0</strain>
    </source>
</reference>
<dbReference type="GO" id="GO:0000981">
    <property type="term" value="F:DNA-binding transcription factor activity, RNA polymerase II-specific"/>
    <property type="evidence" value="ECO:0007669"/>
    <property type="project" value="InterPro"/>
</dbReference>
<dbReference type="Proteomes" id="UP000516314">
    <property type="component" value="Chromosome 5"/>
</dbReference>
<dbReference type="PROSITE" id="PS50066">
    <property type="entry name" value="MADS_BOX_2"/>
    <property type="match status" value="1"/>
</dbReference>
<dbReference type="GO" id="GO:0005634">
    <property type="term" value="C:nucleus"/>
    <property type="evidence" value="ECO:0007669"/>
    <property type="project" value="UniProtKB-SubCell"/>
</dbReference>
<dbReference type="SMART" id="SM00432">
    <property type="entry name" value="MADS"/>
    <property type="match status" value="1"/>
</dbReference>
<evidence type="ECO:0000256" key="5">
    <source>
        <dbReference type="ARBA" id="ARBA00023242"/>
    </source>
</evidence>
<evidence type="ECO:0000256" key="2">
    <source>
        <dbReference type="ARBA" id="ARBA00023015"/>
    </source>
</evidence>
<proteinExistence type="predicted"/>
<evidence type="ECO:0000259" key="7">
    <source>
        <dbReference type="PROSITE" id="PS50066"/>
    </source>
</evidence>
<dbReference type="GO" id="GO:0046983">
    <property type="term" value="F:protein dimerization activity"/>
    <property type="evidence" value="ECO:0007669"/>
    <property type="project" value="InterPro"/>
</dbReference>
<dbReference type="InterPro" id="IPR033897">
    <property type="entry name" value="SRF-like_MADS-box"/>
</dbReference>
<evidence type="ECO:0000256" key="3">
    <source>
        <dbReference type="ARBA" id="ARBA00023125"/>
    </source>
</evidence>
<keyword evidence="2" id="KW-0805">Transcription regulation</keyword>
<organism evidence="8 10">
    <name type="scientific">Arabidopsis thaliana</name>
    <name type="common">Mouse-ear cress</name>
    <dbReference type="NCBI Taxonomy" id="3702"/>
    <lineage>
        <taxon>Eukaryota</taxon>
        <taxon>Viridiplantae</taxon>
        <taxon>Streptophyta</taxon>
        <taxon>Embryophyta</taxon>
        <taxon>Tracheophyta</taxon>
        <taxon>Spermatophyta</taxon>
        <taxon>Magnoliopsida</taxon>
        <taxon>eudicotyledons</taxon>
        <taxon>Gunneridae</taxon>
        <taxon>Pentapetalae</taxon>
        <taxon>rosids</taxon>
        <taxon>malvids</taxon>
        <taxon>Brassicales</taxon>
        <taxon>Brassicaceae</taxon>
        <taxon>Camelineae</taxon>
        <taxon>Arabidopsis</taxon>
    </lineage>
</organism>
<dbReference type="OrthoDB" id="1084607at2759"/>
<evidence type="ECO:0000313" key="9">
    <source>
        <dbReference type="EMBL" id="CAD5330818.1"/>
    </source>
</evidence>
<keyword evidence="5" id="KW-0539">Nucleus</keyword>
<evidence type="ECO:0000256" key="1">
    <source>
        <dbReference type="ARBA" id="ARBA00004123"/>
    </source>
</evidence>
<evidence type="ECO:0000313" key="11">
    <source>
        <dbReference type="Proteomes" id="UP000516314"/>
    </source>
</evidence>
<dbReference type="PANTHER" id="PTHR11945">
    <property type="entry name" value="MADS BOX PROTEIN"/>
    <property type="match status" value="1"/>
</dbReference>
<dbReference type="InterPro" id="IPR002100">
    <property type="entry name" value="TF_MADSbox"/>
</dbReference>
<evidence type="ECO:0000256" key="6">
    <source>
        <dbReference type="SAM" id="Coils"/>
    </source>
</evidence>
<reference evidence="8 10" key="1">
    <citation type="submission" date="2019-12" db="EMBL/GenBank/DDBJ databases">
        <authorList>
            <person name="Jiao W.-B."/>
            <person name="Schneeberger K."/>
        </authorList>
    </citation>
    <scope>NUCLEOTIDE SEQUENCE [LARGE SCALE GENOMIC DNA]</scope>
    <source>
        <strain evidence="10">cv. C24</strain>
    </source>
</reference>
<dbReference type="ExpressionAtlas" id="A0A5S9Y1E3">
    <property type="expression patterns" value="baseline and differential"/>
</dbReference>
<gene>
    <name evidence="9" type="ORF">AT9943_LOCUS18327</name>
    <name evidence="8" type="ORF">C24_LOCUS21165</name>
</gene>
<name>A0A5S9Y1E3_ARATH</name>
<dbReference type="InterPro" id="IPR036879">
    <property type="entry name" value="TF_MADSbox_sf"/>
</dbReference>
<evidence type="ECO:0000256" key="4">
    <source>
        <dbReference type="ARBA" id="ARBA00023163"/>
    </source>
</evidence>
<feature type="coiled-coil region" evidence="6">
    <location>
        <begin position="102"/>
        <end position="132"/>
    </location>
</feature>
<keyword evidence="3" id="KW-0238">DNA-binding</keyword>
<dbReference type="SUPFAM" id="SSF55455">
    <property type="entry name" value="SRF-like"/>
    <property type="match status" value="1"/>
</dbReference>
<dbReference type="EMBL" id="CACSHJ010000096">
    <property type="protein sequence ID" value="CAA0400651.1"/>
    <property type="molecule type" value="Genomic_DNA"/>
</dbReference>
<dbReference type="GO" id="GO:0045944">
    <property type="term" value="P:positive regulation of transcription by RNA polymerase II"/>
    <property type="evidence" value="ECO:0007669"/>
    <property type="project" value="InterPro"/>
</dbReference>
<dbReference type="Proteomes" id="UP000434276">
    <property type="component" value="Unassembled WGS sequence"/>
</dbReference>
<protein>
    <submittedName>
        <fullName evidence="9">(thale cress) hypothetical protein</fullName>
    </submittedName>
</protein>